<dbReference type="Pfam" id="PF20152">
    <property type="entry name" value="DUF6534"/>
    <property type="match status" value="1"/>
</dbReference>
<evidence type="ECO:0000259" key="2">
    <source>
        <dbReference type="Pfam" id="PF20152"/>
    </source>
</evidence>
<feature type="transmembrane region" description="Helical" evidence="1">
    <location>
        <begin position="7"/>
        <end position="25"/>
    </location>
</feature>
<gene>
    <name evidence="3" type="ORF">BD311DRAFT_664053</name>
</gene>
<feature type="transmembrane region" description="Helical" evidence="1">
    <location>
        <begin position="99"/>
        <end position="120"/>
    </location>
</feature>
<dbReference type="OrthoDB" id="2747775at2759"/>
<feature type="domain" description="DUF6534" evidence="2">
    <location>
        <begin position="80"/>
        <end position="150"/>
    </location>
</feature>
<keyword evidence="1" id="KW-0812">Transmembrane</keyword>
<feature type="transmembrane region" description="Helical" evidence="1">
    <location>
        <begin position="126"/>
        <end position="146"/>
    </location>
</feature>
<keyword evidence="1" id="KW-0472">Membrane</keyword>
<accession>A0A4Q9MKK0</accession>
<dbReference type="InterPro" id="IPR045339">
    <property type="entry name" value="DUF6534"/>
</dbReference>
<name>A0A4Q9MKK0_9APHY</name>
<protein>
    <recommendedName>
        <fullName evidence="2">DUF6534 domain-containing protein</fullName>
    </recommendedName>
</protein>
<organism evidence="3">
    <name type="scientific">Dichomitus squalens</name>
    <dbReference type="NCBI Taxonomy" id="114155"/>
    <lineage>
        <taxon>Eukaryota</taxon>
        <taxon>Fungi</taxon>
        <taxon>Dikarya</taxon>
        <taxon>Basidiomycota</taxon>
        <taxon>Agaricomycotina</taxon>
        <taxon>Agaricomycetes</taxon>
        <taxon>Polyporales</taxon>
        <taxon>Polyporaceae</taxon>
        <taxon>Dichomitus</taxon>
    </lineage>
</organism>
<dbReference type="Proteomes" id="UP000292957">
    <property type="component" value="Unassembled WGS sequence"/>
</dbReference>
<sequence length="230" mass="25729">MASPIENLYGALLLGTFFSLIYFRVYPNDEVNIRVLVRLVISCSYWVLTNISRTKALPITAELSIILSLVALEYSGDLASGLYRILRSHSSSKSLMENFMLYVLNTGVICDIVSWILAYAVARTAWWIAFDTATTKLYLITFLSVLNSRDMAITRGIEIFGSDATYGLNAIERAARQARAERYNAPQIPDIGPTKIDIKVATEIEGENQITRDMMADDSDAHKPGQVFRL</sequence>
<evidence type="ECO:0000313" key="3">
    <source>
        <dbReference type="EMBL" id="TBU28120.1"/>
    </source>
</evidence>
<dbReference type="AlphaFoldDB" id="A0A4Q9MKK0"/>
<reference evidence="3" key="1">
    <citation type="submission" date="2019-01" db="EMBL/GenBank/DDBJ databases">
        <title>Draft genome sequences of three monokaryotic isolates of the white-rot basidiomycete fungus Dichomitus squalens.</title>
        <authorList>
            <consortium name="DOE Joint Genome Institute"/>
            <person name="Lopez S.C."/>
            <person name="Andreopoulos B."/>
            <person name="Pangilinan J."/>
            <person name="Lipzen A."/>
            <person name="Riley R."/>
            <person name="Ahrendt S."/>
            <person name="Ng V."/>
            <person name="Barry K."/>
            <person name="Daum C."/>
            <person name="Grigoriev I.V."/>
            <person name="Hilden K.S."/>
            <person name="Makela M.R."/>
            <person name="de Vries R.P."/>
        </authorList>
    </citation>
    <scope>NUCLEOTIDE SEQUENCE [LARGE SCALE GENOMIC DNA]</scope>
    <source>
        <strain evidence="3">OM18370.1</strain>
    </source>
</reference>
<keyword evidence="1" id="KW-1133">Transmembrane helix</keyword>
<proteinExistence type="predicted"/>
<evidence type="ECO:0000256" key="1">
    <source>
        <dbReference type="SAM" id="Phobius"/>
    </source>
</evidence>
<dbReference type="EMBL" id="ML143424">
    <property type="protein sequence ID" value="TBU28120.1"/>
    <property type="molecule type" value="Genomic_DNA"/>
</dbReference>